<evidence type="ECO:0000313" key="9">
    <source>
        <dbReference type="Proteomes" id="UP000501237"/>
    </source>
</evidence>
<keyword evidence="2" id="KW-0732">Signal</keyword>
<dbReference type="EMBL" id="AP022642">
    <property type="protein sequence ID" value="BCA26221.1"/>
    <property type="molecule type" value="Genomic_DNA"/>
</dbReference>
<organism evidence="8 9">
    <name type="scientific">Metapseudomonas otitidis</name>
    <dbReference type="NCBI Taxonomy" id="319939"/>
    <lineage>
        <taxon>Bacteria</taxon>
        <taxon>Pseudomonadati</taxon>
        <taxon>Pseudomonadota</taxon>
        <taxon>Gammaproteobacteria</taxon>
        <taxon>Pseudomonadales</taxon>
        <taxon>Pseudomonadaceae</taxon>
        <taxon>Metapseudomonas</taxon>
    </lineage>
</organism>
<keyword evidence="5" id="KW-0998">Cell outer membrane</keyword>
<proteinExistence type="predicted"/>
<evidence type="ECO:0000256" key="1">
    <source>
        <dbReference type="ARBA" id="ARBA00004459"/>
    </source>
</evidence>
<dbReference type="KEGG" id="poj:PtoMrB4_01980"/>
<evidence type="ECO:0008006" key="10">
    <source>
        <dbReference type="Google" id="ProtNLM"/>
    </source>
</evidence>
<dbReference type="NCBIfam" id="NF047847">
    <property type="entry name" value="SS_mature_LptM"/>
    <property type="match status" value="1"/>
</dbReference>
<evidence type="ECO:0000256" key="5">
    <source>
        <dbReference type="ARBA" id="ARBA00023237"/>
    </source>
</evidence>
<evidence type="ECO:0000256" key="4">
    <source>
        <dbReference type="ARBA" id="ARBA00023139"/>
    </source>
</evidence>
<name>A0A679G6A0_9GAMM</name>
<dbReference type="AlphaFoldDB" id="A0A679G6A0"/>
<keyword evidence="3" id="KW-0472">Membrane</keyword>
<feature type="region of interest" description="Disordered" evidence="7">
    <location>
        <begin position="94"/>
        <end position="113"/>
    </location>
</feature>
<evidence type="ECO:0000256" key="2">
    <source>
        <dbReference type="ARBA" id="ARBA00022729"/>
    </source>
</evidence>
<dbReference type="Proteomes" id="UP000501237">
    <property type="component" value="Chromosome"/>
</dbReference>
<keyword evidence="6" id="KW-0449">Lipoprotein</keyword>
<reference evidence="8 9" key="1">
    <citation type="journal article" date="2020" name="Microbiol. Resour. Announc.">
        <title>Complete genome sequence of Pseudomonas otitidis strain MrB4, isolated from Lake Biwa in Japan.</title>
        <authorList>
            <person name="Miyazaki K."/>
            <person name="Hase E."/>
            <person name="Maruya T."/>
        </authorList>
    </citation>
    <scope>NUCLEOTIDE SEQUENCE [LARGE SCALE GENOMIC DNA]</scope>
    <source>
        <strain evidence="8 9">MrB4</strain>
    </source>
</reference>
<evidence type="ECO:0000256" key="6">
    <source>
        <dbReference type="ARBA" id="ARBA00023288"/>
    </source>
</evidence>
<accession>A0A679G6A0</accession>
<evidence type="ECO:0000313" key="8">
    <source>
        <dbReference type="EMBL" id="BCA26221.1"/>
    </source>
</evidence>
<dbReference type="GO" id="GO:0009279">
    <property type="term" value="C:cell outer membrane"/>
    <property type="evidence" value="ECO:0007669"/>
    <property type="project" value="UniProtKB-SubCell"/>
</dbReference>
<keyword evidence="4" id="KW-0564">Palmitate</keyword>
<protein>
    <recommendedName>
        <fullName evidence="10">Lipoprotein-attachment site-containing protein</fullName>
    </recommendedName>
</protein>
<comment type="subcellular location">
    <subcellularLocation>
        <location evidence="1">Cell outer membrane</location>
        <topology evidence="1">Lipid-anchor</topology>
    </subcellularLocation>
</comment>
<sequence length="113" mass="11926">MVHQALEVGNRNRAGKGGRGVHSASVFAAHPSGAKARLARRSARPAGVSAHRQGDGWSVYSRPNYALFKDLAMKRLLTPIVALLAVACLLGGCGQKGPLYLPDDTKSSSEHAH</sequence>
<evidence type="ECO:0000256" key="3">
    <source>
        <dbReference type="ARBA" id="ARBA00023136"/>
    </source>
</evidence>
<evidence type="ECO:0000256" key="7">
    <source>
        <dbReference type="SAM" id="MobiDB-lite"/>
    </source>
</evidence>
<dbReference type="InterPro" id="IPR032831">
    <property type="entry name" value="LptM_cons"/>
</dbReference>
<feature type="compositionally biased region" description="Basic and acidic residues" evidence="7">
    <location>
        <begin position="103"/>
        <end position="113"/>
    </location>
</feature>
<gene>
    <name evidence="8" type="ORF">PtoMrB4_01980</name>
</gene>
<dbReference type="Pfam" id="PF13627">
    <property type="entry name" value="LptM_cons"/>
    <property type="match status" value="1"/>
</dbReference>